<dbReference type="PROSITE" id="PS51257">
    <property type="entry name" value="PROKAR_LIPOPROTEIN"/>
    <property type="match status" value="1"/>
</dbReference>
<feature type="region of interest" description="Disordered" evidence="1">
    <location>
        <begin position="42"/>
        <end position="70"/>
    </location>
</feature>
<name>A0A7J5B000_9MICO</name>
<evidence type="ECO:0000313" key="2">
    <source>
        <dbReference type="EMBL" id="KAB1637192.1"/>
    </source>
</evidence>
<keyword evidence="3" id="KW-1185">Reference proteome</keyword>
<accession>A0A7J5B000</accession>
<proteinExistence type="predicted"/>
<dbReference type="RefSeq" id="WP_151424220.1">
    <property type="nucleotide sequence ID" value="NZ_WBJX01000004.1"/>
</dbReference>
<dbReference type="OrthoDB" id="5123571at2"/>
<comment type="caution">
    <text evidence="2">The sequence shown here is derived from an EMBL/GenBank/DDBJ whole genome shotgun (WGS) entry which is preliminary data.</text>
</comment>
<evidence type="ECO:0000256" key="1">
    <source>
        <dbReference type="SAM" id="MobiDB-lite"/>
    </source>
</evidence>
<feature type="compositionally biased region" description="Low complexity" evidence="1">
    <location>
        <begin position="42"/>
        <end position="64"/>
    </location>
</feature>
<dbReference type="EMBL" id="WBJX01000004">
    <property type="protein sequence ID" value="KAB1637192.1"/>
    <property type="molecule type" value="Genomic_DNA"/>
</dbReference>
<sequence length="167" mass="16863">MTSRRSSPARWTTAGVGVLAALMAVVGLTGCTAYGSGASSESATSTFAPGSPASSAAPDQSGDSMEADGDLIFAATADNRHSWITAEARVSGVTRSGTCEYNASAEGVDTITRTAKALPSNYDTVCGDISFELGTPGTYTITVTVTDVTDEPLTASTDVEFLGASAD</sequence>
<dbReference type="Proteomes" id="UP000490386">
    <property type="component" value="Unassembled WGS sequence"/>
</dbReference>
<protein>
    <submittedName>
        <fullName evidence="2">Uncharacterized protein</fullName>
    </submittedName>
</protein>
<evidence type="ECO:0000313" key="3">
    <source>
        <dbReference type="Proteomes" id="UP000490386"/>
    </source>
</evidence>
<organism evidence="2 3">
    <name type="scientific">Pseudoclavibacter terrae</name>
    <dbReference type="NCBI Taxonomy" id="1530195"/>
    <lineage>
        <taxon>Bacteria</taxon>
        <taxon>Bacillati</taxon>
        <taxon>Actinomycetota</taxon>
        <taxon>Actinomycetes</taxon>
        <taxon>Micrococcales</taxon>
        <taxon>Microbacteriaceae</taxon>
        <taxon>Pseudoclavibacter</taxon>
    </lineage>
</organism>
<dbReference type="AlphaFoldDB" id="A0A7J5B000"/>
<gene>
    <name evidence="2" type="ORF">F8O03_12985</name>
</gene>
<reference evidence="2 3" key="1">
    <citation type="submission" date="2019-09" db="EMBL/GenBank/DDBJ databases">
        <title>Phylogeny of genus Pseudoclavibacter and closely related genus.</title>
        <authorList>
            <person name="Li Y."/>
        </authorList>
    </citation>
    <scope>NUCLEOTIDE SEQUENCE [LARGE SCALE GENOMIC DNA]</scope>
    <source>
        <strain evidence="2 3">THG-MD12</strain>
    </source>
</reference>